<feature type="domain" description="STAS" evidence="3">
    <location>
        <begin position="19"/>
        <end position="116"/>
    </location>
</feature>
<name>A0ABP4CER1_9ACTN</name>
<keyword evidence="5" id="KW-1185">Reference proteome</keyword>
<dbReference type="Pfam" id="PF01740">
    <property type="entry name" value="STAS"/>
    <property type="match status" value="1"/>
</dbReference>
<evidence type="ECO:0000313" key="4">
    <source>
        <dbReference type="EMBL" id="GAA0965217.1"/>
    </source>
</evidence>
<organism evidence="4 5">
    <name type="scientific">Actinocorallia libanotica</name>
    <dbReference type="NCBI Taxonomy" id="46162"/>
    <lineage>
        <taxon>Bacteria</taxon>
        <taxon>Bacillati</taxon>
        <taxon>Actinomycetota</taxon>
        <taxon>Actinomycetes</taxon>
        <taxon>Streptosporangiales</taxon>
        <taxon>Thermomonosporaceae</taxon>
        <taxon>Actinocorallia</taxon>
    </lineage>
</organism>
<dbReference type="EMBL" id="BAAAHH010000037">
    <property type="protein sequence ID" value="GAA0965217.1"/>
    <property type="molecule type" value="Genomic_DNA"/>
</dbReference>
<dbReference type="Proteomes" id="UP001500665">
    <property type="component" value="Unassembled WGS sequence"/>
</dbReference>
<accession>A0ABP4CER1</accession>
<dbReference type="PANTHER" id="PTHR33495:SF2">
    <property type="entry name" value="ANTI-SIGMA FACTOR ANTAGONIST TM_1081-RELATED"/>
    <property type="match status" value="1"/>
</dbReference>
<dbReference type="Gene3D" id="3.30.750.24">
    <property type="entry name" value="STAS domain"/>
    <property type="match status" value="1"/>
</dbReference>
<reference evidence="5" key="1">
    <citation type="journal article" date="2019" name="Int. J. Syst. Evol. Microbiol.">
        <title>The Global Catalogue of Microorganisms (GCM) 10K type strain sequencing project: providing services to taxonomists for standard genome sequencing and annotation.</title>
        <authorList>
            <consortium name="The Broad Institute Genomics Platform"/>
            <consortium name="The Broad Institute Genome Sequencing Center for Infectious Disease"/>
            <person name="Wu L."/>
            <person name="Ma J."/>
        </authorList>
    </citation>
    <scope>NUCLEOTIDE SEQUENCE [LARGE SCALE GENOMIC DNA]</scope>
    <source>
        <strain evidence="5">JCM 10696</strain>
    </source>
</reference>
<dbReference type="SUPFAM" id="SSF52091">
    <property type="entry name" value="SpoIIaa-like"/>
    <property type="match status" value="1"/>
</dbReference>
<sequence>MHASQLSIALAAEHGKAAVLTVAGDLDLHTSDLFDERIAAAVRPGITDVVLEMSQVSFCDSTGLSALIILFRRLNAEGGHLALAAPPDRLFRLLQMTGIHQLIPSHPSSEAALQARGHIAPGEAGGPDRP</sequence>
<evidence type="ECO:0000256" key="1">
    <source>
        <dbReference type="ARBA" id="ARBA00009013"/>
    </source>
</evidence>
<gene>
    <name evidence="4" type="ORF">GCM10009550_64930</name>
</gene>
<comment type="similarity">
    <text evidence="1 2">Belongs to the anti-sigma-factor antagonist family.</text>
</comment>
<evidence type="ECO:0000313" key="5">
    <source>
        <dbReference type="Proteomes" id="UP001500665"/>
    </source>
</evidence>
<dbReference type="RefSeq" id="WP_344245352.1">
    <property type="nucleotide sequence ID" value="NZ_BAAAHH010000037.1"/>
</dbReference>
<dbReference type="NCBIfam" id="TIGR00377">
    <property type="entry name" value="ant_ant_sig"/>
    <property type="match status" value="1"/>
</dbReference>
<evidence type="ECO:0000259" key="3">
    <source>
        <dbReference type="PROSITE" id="PS50801"/>
    </source>
</evidence>
<dbReference type="CDD" id="cd07043">
    <property type="entry name" value="STAS_anti-anti-sigma_factors"/>
    <property type="match status" value="1"/>
</dbReference>
<dbReference type="PROSITE" id="PS50801">
    <property type="entry name" value="STAS"/>
    <property type="match status" value="1"/>
</dbReference>
<dbReference type="PANTHER" id="PTHR33495">
    <property type="entry name" value="ANTI-SIGMA FACTOR ANTAGONIST TM_1081-RELATED-RELATED"/>
    <property type="match status" value="1"/>
</dbReference>
<proteinExistence type="inferred from homology"/>
<protein>
    <recommendedName>
        <fullName evidence="2">Anti-sigma factor antagonist</fullName>
    </recommendedName>
</protein>
<evidence type="ECO:0000256" key="2">
    <source>
        <dbReference type="RuleBase" id="RU003749"/>
    </source>
</evidence>
<dbReference type="InterPro" id="IPR002645">
    <property type="entry name" value="STAS_dom"/>
</dbReference>
<comment type="caution">
    <text evidence="4">The sequence shown here is derived from an EMBL/GenBank/DDBJ whole genome shotgun (WGS) entry which is preliminary data.</text>
</comment>
<dbReference type="InterPro" id="IPR036513">
    <property type="entry name" value="STAS_dom_sf"/>
</dbReference>
<dbReference type="InterPro" id="IPR003658">
    <property type="entry name" value="Anti-sigma_ant"/>
</dbReference>